<gene>
    <name evidence="2" type="ORF">CM19_06605</name>
</gene>
<reference evidence="2 3" key="1">
    <citation type="submission" date="2014-03" db="EMBL/GenBank/DDBJ databases">
        <title>Draft genome sequence of the novel thermoacidophilic archaea Acidianus copahuensis ALE1 strain, isolated from Copahue volcanic area in Neuquen Argentina.</title>
        <authorList>
            <person name="Urbieta M.S."/>
            <person name="Rascovan N."/>
            <person name="Castro C."/>
            <person name="Revale S."/>
            <person name="Giaveno M.A."/>
            <person name="Vazquez M.P."/>
            <person name="Donati E.R."/>
        </authorList>
    </citation>
    <scope>NUCLEOTIDE SEQUENCE [LARGE SCALE GENOMIC DNA]</scope>
    <source>
        <strain evidence="2 3">ALE1</strain>
    </source>
</reference>
<dbReference type="AlphaFoldDB" id="A0A031LMZ4"/>
<dbReference type="EMBL" id="JFZT01000039">
    <property type="protein sequence ID" value="EZQ07023.1"/>
    <property type="molecule type" value="Genomic_DNA"/>
</dbReference>
<dbReference type="InterPro" id="IPR058468">
    <property type="entry name" value="DUF8155_N"/>
</dbReference>
<evidence type="ECO:0000313" key="3">
    <source>
        <dbReference type="Proteomes" id="UP000024332"/>
    </source>
</evidence>
<comment type="caution">
    <text evidence="2">The sequence shown here is derived from an EMBL/GenBank/DDBJ whole genome shotgun (WGS) entry which is preliminary data.</text>
</comment>
<keyword evidence="3" id="KW-1185">Reference proteome</keyword>
<accession>A0A031LMZ4</accession>
<dbReference type="Proteomes" id="UP000024332">
    <property type="component" value="Unassembled WGS sequence"/>
</dbReference>
<dbReference type="InterPro" id="IPR011055">
    <property type="entry name" value="Dup_hybrid_motif"/>
</dbReference>
<feature type="domain" description="DUF8155" evidence="1">
    <location>
        <begin position="8"/>
        <end position="105"/>
    </location>
</feature>
<evidence type="ECO:0000259" key="1">
    <source>
        <dbReference type="Pfam" id="PF26482"/>
    </source>
</evidence>
<protein>
    <recommendedName>
        <fullName evidence="1">DUF8155 domain-containing protein</fullName>
    </recommendedName>
</protein>
<name>A0A031LMZ4_9CREN</name>
<dbReference type="RefSeq" id="WP_048099541.1">
    <property type="nucleotide sequence ID" value="NZ_JFZT01000039.1"/>
</dbReference>
<proteinExistence type="predicted"/>
<dbReference type="Pfam" id="PF26482">
    <property type="entry name" value="DUF8155"/>
    <property type="match status" value="1"/>
</dbReference>
<organism evidence="2 3">
    <name type="scientific">Candidatus Acidianus copahuensis</name>
    <dbReference type="NCBI Taxonomy" id="1160895"/>
    <lineage>
        <taxon>Archaea</taxon>
        <taxon>Thermoproteota</taxon>
        <taxon>Thermoprotei</taxon>
        <taxon>Sulfolobales</taxon>
        <taxon>Sulfolobaceae</taxon>
        <taxon>Acidianus</taxon>
    </lineage>
</organism>
<dbReference type="Gene3D" id="2.70.70.10">
    <property type="entry name" value="Glucose Permease (Domain IIA)"/>
    <property type="match status" value="1"/>
</dbReference>
<dbReference type="OrthoDB" id="36515at2157"/>
<evidence type="ECO:0000313" key="2">
    <source>
        <dbReference type="EMBL" id="EZQ07023.1"/>
    </source>
</evidence>
<dbReference type="STRING" id="1160895.CM19_06605"/>
<sequence length="278" mass="30968">MLHLRRGTLISFFSSGFPSHVRGNAIDVSSPDMENFLSPIEGKVEKIIKVKIGRPNKFAKVNYDYVIYMDTPQGKLKLLHVEPEVKEGEEVKIGSFVGKFLENPYTGGDFPHAHIEGIPIELPRIKKYDEEASAIVVNVSEFYFDVEFSKYAEAGELHGLGCCGGILNASLLYAGYAGIIGKEIISKEISILGIPFYVSKIGKNYTIVEAIQGLVENWEFGPSFKVLAGEPVYGKPIFESILSWGGKPRIRFFISSKYKEGDVVNVWRIIGSYMGRKV</sequence>